<evidence type="ECO:0000313" key="2">
    <source>
        <dbReference type="WBParaSite" id="ACRNAN_scaffold6690.g20594.t1"/>
    </source>
</evidence>
<reference evidence="2" key="1">
    <citation type="submission" date="2022-11" db="UniProtKB">
        <authorList>
            <consortium name="WormBaseParasite"/>
        </authorList>
    </citation>
    <scope>IDENTIFICATION</scope>
</reference>
<sequence length="134" mass="15518">MASRQFANLYTWPNRQLTNSTLGQSDNWLTVKRFMVLVFPGDEAACENMVQNHPENMTTQHTQKNINAVNAAINQKGMPVHRVAASLGMKRDSVHRILKKDLRFHLYKLQMLQELEEDDSEKQVVLAEEQLKHM</sequence>
<proteinExistence type="predicted"/>
<dbReference type="AlphaFoldDB" id="A0A914E9X3"/>
<name>A0A914E9X3_9BILA</name>
<organism evidence="1 2">
    <name type="scientific">Acrobeloides nanus</name>
    <dbReference type="NCBI Taxonomy" id="290746"/>
    <lineage>
        <taxon>Eukaryota</taxon>
        <taxon>Metazoa</taxon>
        <taxon>Ecdysozoa</taxon>
        <taxon>Nematoda</taxon>
        <taxon>Chromadorea</taxon>
        <taxon>Rhabditida</taxon>
        <taxon>Tylenchina</taxon>
        <taxon>Cephalobomorpha</taxon>
        <taxon>Cephaloboidea</taxon>
        <taxon>Cephalobidae</taxon>
        <taxon>Acrobeloides</taxon>
    </lineage>
</organism>
<dbReference type="Proteomes" id="UP000887540">
    <property type="component" value="Unplaced"/>
</dbReference>
<dbReference type="WBParaSite" id="ACRNAN_scaffold6690.g20594.t1">
    <property type="protein sequence ID" value="ACRNAN_scaffold6690.g20594.t1"/>
    <property type="gene ID" value="ACRNAN_scaffold6690.g20594"/>
</dbReference>
<evidence type="ECO:0000313" key="1">
    <source>
        <dbReference type="Proteomes" id="UP000887540"/>
    </source>
</evidence>
<keyword evidence="1" id="KW-1185">Reference proteome</keyword>
<accession>A0A914E9X3</accession>
<protein>
    <submittedName>
        <fullName evidence="2">Uncharacterized protein</fullName>
    </submittedName>
</protein>